<reference evidence="1 2" key="1">
    <citation type="journal article" date="2017" name="Plant Biotechnol. J.">
        <title>A comprehensive draft genome sequence for lupin (Lupinus angustifolius), an emerging health food: insights into plant-microbe interactions and legume evolution.</title>
        <authorList>
            <person name="Hane J.K."/>
            <person name="Ming Y."/>
            <person name="Kamphuis L.G."/>
            <person name="Nelson M.N."/>
            <person name="Garg G."/>
            <person name="Atkins C.A."/>
            <person name="Bayer P.E."/>
            <person name="Bravo A."/>
            <person name="Bringans S."/>
            <person name="Cannon S."/>
            <person name="Edwards D."/>
            <person name="Foley R."/>
            <person name="Gao L.L."/>
            <person name="Harrison M.J."/>
            <person name="Huang W."/>
            <person name="Hurgobin B."/>
            <person name="Li S."/>
            <person name="Liu C.W."/>
            <person name="McGrath A."/>
            <person name="Morahan G."/>
            <person name="Murray J."/>
            <person name="Weller J."/>
            <person name="Jian J."/>
            <person name="Singh K.B."/>
        </authorList>
    </citation>
    <scope>NUCLEOTIDE SEQUENCE [LARGE SCALE GENOMIC DNA]</scope>
    <source>
        <strain evidence="2">cv. Tanjil</strain>
        <tissue evidence="1">Whole plant</tissue>
    </source>
</reference>
<keyword evidence="2" id="KW-1185">Reference proteome</keyword>
<accession>A0A1J7HW54</accession>
<proteinExistence type="predicted"/>
<evidence type="ECO:0000313" key="1">
    <source>
        <dbReference type="EMBL" id="OIW06005.1"/>
    </source>
</evidence>
<name>A0A1J7HW54_LUPAN</name>
<sequence>MSSVCKQHKFHPSHQLLSLKKSLRDIDIPPRKLLTRRAPAIYDGATDMFSDEILFQKYLPHNNMNMVDDSDVDYSDPYSSDHFRIPRQLRVLPANSHSGTFSCSTNKKSKFLNPGSSIKHSSLFLHCNSSSASICSPTSTTLFGMSHFSSPPMSPSSCSSASPANGLSPMSRFLGSEKKHDHGVGVMSYKDMLNELMFSLEDMNFNEANSNYNSPNSCDSSKKNLNLFDASFNCEDQQHFVLSPSSATSLGFGRFDDDINAPDLGWVNDLLM</sequence>
<dbReference type="Proteomes" id="UP000188354">
    <property type="component" value="Chromosome LG08"/>
</dbReference>
<dbReference type="EMBL" id="CM007368">
    <property type="protein sequence ID" value="OIW06005.1"/>
    <property type="molecule type" value="Genomic_DNA"/>
</dbReference>
<gene>
    <name evidence="1" type="ORF">TanjilG_11692</name>
</gene>
<dbReference type="Gramene" id="OIW06005">
    <property type="protein sequence ID" value="OIW06005"/>
    <property type="gene ID" value="TanjilG_11692"/>
</dbReference>
<protein>
    <submittedName>
        <fullName evidence="1">Uncharacterized protein</fullName>
    </submittedName>
</protein>
<dbReference type="AlphaFoldDB" id="A0A1J7HW54"/>
<evidence type="ECO:0000313" key="2">
    <source>
        <dbReference type="Proteomes" id="UP000188354"/>
    </source>
</evidence>
<organism evidence="1 2">
    <name type="scientific">Lupinus angustifolius</name>
    <name type="common">Narrow-leaved blue lupine</name>
    <dbReference type="NCBI Taxonomy" id="3871"/>
    <lineage>
        <taxon>Eukaryota</taxon>
        <taxon>Viridiplantae</taxon>
        <taxon>Streptophyta</taxon>
        <taxon>Embryophyta</taxon>
        <taxon>Tracheophyta</taxon>
        <taxon>Spermatophyta</taxon>
        <taxon>Magnoliopsida</taxon>
        <taxon>eudicotyledons</taxon>
        <taxon>Gunneridae</taxon>
        <taxon>Pentapetalae</taxon>
        <taxon>rosids</taxon>
        <taxon>fabids</taxon>
        <taxon>Fabales</taxon>
        <taxon>Fabaceae</taxon>
        <taxon>Papilionoideae</taxon>
        <taxon>50 kb inversion clade</taxon>
        <taxon>genistoids sensu lato</taxon>
        <taxon>core genistoids</taxon>
        <taxon>Genisteae</taxon>
        <taxon>Lupinus</taxon>
    </lineage>
</organism>